<keyword evidence="3" id="KW-0328">Glycosyltransferase</keyword>
<sequence length="409" mass="42266">MLAVAIYLATNSYPAYGAGLYLRIADAVAADGYAPPARILGYTADGVPFAYPPLQFYVLAALLDLGANPITLARLLPSVGVLAALVPVYLFGRDYAGSRPAGAAAGVAVALNPQLLQWHVSAGGLVRAFAFCYAMAAIYAGYHVFVNGSRRAVAVGALAFGATVLTHPTYSLFVVVTYLLLWGVRDRSLAGLTRGAVVGVGGALVASPWLIWLTSTHGFDVLTGAAGTHGGIGGGAATIGLSATVLPLFGAAYLLVARREYFLAAWAVAAELLFAQPRFAFTVGSVVAGVAAVDVARRVPSLEGRLSLPGDGTVERRAVAAAACLLLASVAGGGYLAYEMTLPSDPSTPAFLDDEDVGAMAWAEAETRPDATFVVLGDAAEWFPTMANRTILIGPWGWSGAARTPTRRS</sequence>
<dbReference type="GO" id="GO:0005886">
    <property type="term" value="C:plasma membrane"/>
    <property type="evidence" value="ECO:0007669"/>
    <property type="project" value="UniProtKB-SubCell"/>
</dbReference>
<dbReference type="PANTHER" id="PTHR33908">
    <property type="entry name" value="MANNOSYLTRANSFERASE YKCB-RELATED"/>
    <property type="match status" value="1"/>
</dbReference>
<dbReference type="OrthoDB" id="242465at2157"/>
<keyword evidence="2" id="KW-1003">Cell membrane</keyword>
<feature type="transmembrane region" description="Helical" evidence="8">
    <location>
        <begin position="192"/>
        <end position="212"/>
    </location>
</feature>
<name>A0A0P7HD10_9EURY</name>
<dbReference type="STRING" id="699431.SY89_02212"/>
<feature type="transmembrane region" description="Helical" evidence="8">
    <location>
        <begin position="72"/>
        <end position="91"/>
    </location>
</feature>
<feature type="transmembrane region" description="Helical" evidence="8">
    <location>
        <begin position="232"/>
        <end position="256"/>
    </location>
</feature>
<evidence type="ECO:0000256" key="2">
    <source>
        <dbReference type="ARBA" id="ARBA00022475"/>
    </source>
</evidence>
<dbReference type="EMBL" id="LGUC01000001">
    <property type="protein sequence ID" value="KPN31465.1"/>
    <property type="molecule type" value="Genomic_DNA"/>
</dbReference>
<keyword evidence="7 8" id="KW-0472">Membrane</keyword>
<dbReference type="GO" id="GO:0016763">
    <property type="term" value="F:pentosyltransferase activity"/>
    <property type="evidence" value="ECO:0007669"/>
    <property type="project" value="TreeGrafter"/>
</dbReference>
<dbReference type="GO" id="GO:0010041">
    <property type="term" value="P:response to iron(III) ion"/>
    <property type="evidence" value="ECO:0007669"/>
    <property type="project" value="TreeGrafter"/>
</dbReference>
<dbReference type="RefSeq" id="WP_054584058.1">
    <property type="nucleotide sequence ID" value="NZ_LGUC01000001.1"/>
</dbReference>
<accession>A0A0P7HD10</accession>
<feature type="transmembrane region" description="Helical" evidence="8">
    <location>
        <begin position="125"/>
        <end position="145"/>
    </location>
</feature>
<evidence type="ECO:0000256" key="4">
    <source>
        <dbReference type="ARBA" id="ARBA00022679"/>
    </source>
</evidence>
<comment type="caution">
    <text evidence="9">The sequence shown here is derived from an EMBL/GenBank/DDBJ whole genome shotgun (WGS) entry which is preliminary data.</text>
</comment>
<dbReference type="PANTHER" id="PTHR33908:SF3">
    <property type="entry name" value="UNDECAPRENYL PHOSPHATE-ALPHA-4-AMINO-4-DEOXY-L-ARABINOSE ARABINOSYL TRANSFERASE"/>
    <property type="match status" value="1"/>
</dbReference>
<gene>
    <name evidence="9" type="ORF">SY89_02212</name>
</gene>
<keyword evidence="4" id="KW-0808">Transferase</keyword>
<dbReference type="AlphaFoldDB" id="A0A0P7HD10"/>
<proteinExistence type="predicted"/>
<evidence type="ECO:0000256" key="3">
    <source>
        <dbReference type="ARBA" id="ARBA00022676"/>
    </source>
</evidence>
<reference evidence="10" key="1">
    <citation type="submission" date="2013-11" db="EMBL/GenBank/DDBJ databases">
        <authorList>
            <person name="Hoang H.T."/>
            <person name="Killian M.L."/>
            <person name="Madson D.M."/>
            <person name="Arruda P.H.E."/>
            <person name="Sun D."/>
            <person name="Schwartz K.J."/>
            <person name="Yoon K."/>
        </authorList>
    </citation>
    <scope>NUCLEOTIDE SEQUENCE [LARGE SCALE GENOMIC DNA]</scope>
    <source>
        <strain evidence="10">CDK2</strain>
    </source>
</reference>
<evidence type="ECO:0000256" key="7">
    <source>
        <dbReference type="ARBA" id="ARBA00023136"/>
    </source>
</evidence>
<evidence type="ECO:0000313" key="9">
    <source>
        <dbReference type="EMBL" id="KPN31465.1"/>
    </source>
</evidence>
<dbReference type="InterPro" id="IPR050297">
    <property type="entry name" value="LipidA_mod_glycosyltrf_83"/>
</dbReference>
<comment type="subcellular location">
    <subcellularLocation>
        <location evidence="1">Cell membrane</location>
        <topology evidence="1">Multi-pass membrane protein</topology>
    </subcellularLocation>
</comment>
<evidence type="ECO:0000313" key="10">
    <source>
        <dbReference type="Proteomes" id="UP000050535"/>
    </source>
</evidence>
<keyword evidence="5 8" id="KW-0812">Transmembrane</keyword>
<evidence type="ECO:0000256" key="5">
    <source>
        <dbReference type="ARBA" id="ARBA00022692"/>
    </source>
</evidence>
<keyword evidence="10" id="KW-1185">Reference proteome</keyword>
<protein>
    <submittedName>
        <fullName evidence="9">Putative integral membrane protein</fullName>
    </submittedName>
</protein>
<dbReference type="GO" id="GO:0008610">
    <property type="term" value="P:lipid biosynthetic process"/>
    <property type="evidence" value="ECO:0007669"/>
    <property type="project" value="UniProtKB-ARBA"/>
</dbReference>
<dbReference type="Proteomes" id="UP000050535">
    <property type="component" value="Unassembled WGS sequence"/>
</dbReference>
<feature type="transmembrane region" description="Helical" evidence="8">
    <location>
        <begin position="157"/>
        <end position="180"/>
    </location>
</feature>
<organism evidence="9 10">
    <name type="scientific">Halolamina pelagica</name>
    <dbReference type="NCBI Taxonomy" id="699431"/>
    <lineage>
        <taxon>Archaea</taxon>
        <taxon>Methanobacteriati</taxon>
        <taxon>Methanobacteriota</taxon>
        <taxon>Stenosarchaea group</taxon>
        <taxon>Halobacteria</taxon>
        <taxon>Halobacteriales</taxon>
        <taxon>Haloferacaceae</taxon>
    </lineage>
</organism>
<evidence type="ECO:0000256" key="6">
    <source>
        <dbReference type="ARBA" id="ARBA00022989"/>
    </source>
</evidence>
<evidence type="ECO:0000256" key="8">
    <source>
        <dbReference type="SAM" id="Phobius"/>
    </source>
</evidence>
<keyword evidence="6 8" id="KW-1133">Transmembrane helix</keyword>
<evidence type="ECO:0000256" key="1">
    <source>
        <dbReference type="ARBA" id="ARBA00004651"/>
    </source>
</evidence>